<dbReference type="AlphaFoldDB" id="A0A8C5MJD0"/>
<keyword evidence="7" id="KW-0805">Transcription regulation</keyword>
<dbReference type="GO" id="GO:0005667">
    <property type="term" value="C:transcription regulator complex"/>
    <property type="evidence" value="ECO:0007669"/>
    <property type="project" value="TreeGrafter"/>
</dbReference>
<dbReference type="Pfam" id="PF00096">
    <property type="entry name" value="zf-C2H2"/>
    <property type="match status" value="5"/>
</dbReference>
<feature type="domain" description="C2H2-type" evidence="12">
    <location>
        <begin position="462"/>
        <end position="489"/>
    </location>
</feature>
<evidence type="ECO:0000256" key="2">
    <source>
        <dbReference type="ARBA" id="ARBA00006991"/>
    </source>
</evidence>
<evidence type="ECO:0000313" key="14">
    <source>
        <dbReference type="Proteomes" id="UP000694569"/>
    </source>
</evidence>
<keyword evidence="6" id="KW-0862">Zinc</keyword>
<dbReference type="GO" id="GO:0000785">
    <property type="term" value="C:chromatin"/>
    <property type="evidence" value="ECO:0007669"/>
    <property type="project" value="TreeGrafter"/>
</dbReference>
<dbReference type="FunFam" id="3.30.160.60:FF:000557">
    <property type="entry name" value="zinc finger and SCAN domain-containing protein 29"/>
    <property type="match status" value="1"/>
</dbReference>
<feature type="domain" description="C2H2-type" evidence="12">
    <location>
        <begin position="350"/>
        <end position="377"/>
    </location>
</feature>
<proteinExistence type="inferred from homology"/>
<comment type="subcellular location">
    <subcellularLocation>
        <location evidence="1">Nucleus</location>
    </subcellularLocation>
</comment>
<dbReference type="FunFam" id="3.30.160.60:FF:002343">
    <property type="entry name" value="Zinc finger protein 33A"/>
    <property type="match status" value="1"/>
</dbReference>
<keyword evidence="9" id="KW-0539">Nucleus</keyword>
<evidence type="ECO:0000256" key="1">
    <source>
        <dbReference type="ARBA" id="ARBA00004123"/>
    </source>
</evidence>
<evidence type="ECO:0000313" key="13">
    <source>
        <dbReference type="Ensembl" id="ENSLLEP00000014636.1"/>
    </source>
</evidence>
<dbReference type="SUPFAM" id="SSF57667">
    <property type="entry name" value="beta-beta-alpha zinc fingers"/>
    <property type="match status" value="3"/>
</dbReference>
<keyword evidence="14" id="KW-1185">Reference proteome</keyword>
<dbReference type="GO" id="GO:0008270">
    <property type="term" value="F:zinc ion binding"/>
    <property type="evidence" value="ECO:0007669"/>
    <property type="project" value="UniProtKB-KW"/>
</dbReference>
<evidence type="ECO:0000256" key="11">
    <source>
        <dbReference type="SAM" id="MobiDB-lite"/>
    </source>
</evidence>
<dbReference type="Gene3D" id="6.10.140.140">
    <property type="match status" value="1"/>
</dbReference>
<dbReference type="SUPFAM" id="SSF109640">
    <property type="entry name" value="KRAB domain (Kruppel-associated box)"/>
    <property type="match status" value="1"/>
</dbReference>
<feature type="region of interest" description="Disordered" evidence="11">
    <location>
        <begin position="40"/>
        <end position="62"/>
    </location>
</feature>
<dbReference type="GeneTree" id="ENSGT01150000286944"/>
<feature type="domain" description="C2H2-type" evidence="12">
    <location>
        <begin position="490"/>
        <end position="517"/>
    </location>
</feature>
<protein>
    <recommendedName>
        <fullName evidence="12">C2H2-type domain-containing protein</fullName>
    </recommendedName>
</protein>
<keyword evidence="4" id="KW-0677">Repeat</keyword>
<keyword evidence="5 10" id="KW-0863">Zinc-finger</keyword>
<dbReference type="InterPro" id="IPR036236">
    <property type="entry name" value="Znf_C2H2_sf"/>
</dbReference>
<dbReference type="PANTHER" id="PTHR14003:SF23">
    <property type="entry name" value="ZINC FINGER PROTEIN 143"/>
    <property type="match status" value="1"/>
</dbReference>
<organism evidence="13 14">
    <name type="scientific">Leptobrachium leishanense</name>
    <name type="common">Leishan spiny toad</name>
    <dbReference type="NCBI Taxonomy" id="445787"/>
    <lineage>
        <taxon>Eukaryota</taxon>
        <taxon>Metazoa</taxon>
        <taxon>Chordata</taxon>
        <taxon>Craniata</taxon>
        <taxon>Vertebrata</taxon>
        <taxon>Euteleostomi</taxon>
        <taxon>Amphibia</taxon>
        <taxon>Batrachia</taxon>
        <taxon>Anura</taxon>
        <taxon>Pelobatoidea</taxon>
        <taxon>Megophryidae</taxon>
        <taxon>Leptobrachium</taxon>
    </lineage>
</organism>
<dbReference type="CDD" id="cd07765">
    <property type="entry name" value="KRAB_A-box"/>
    <property type="match status" value="1"/>
</dbReference>
<dbReference type="Ensembl" id="ENSLLET00000015208.1">
    <property type="protein sequence ID" value="ENSLLEP00000014636.1"/>
    <property type="gene ID" value="ENSLLEG00000009318.1"/>
</dbReference>
<dbReference type="FunFam" id="3.30.160.60:FF:000193">
    <property type="entry name" value="Zinc finger protein 300"/>
    <property type="match status" value="1"/>
</dbReference>
<comment type="similarity">
    <text evidence="2">Belongs to the krueppel C2H2-type zinc-finger protein family.</text>
</comment>
<dbReference type="SMART" id="SM00355">
    <property type="entry name" value="ZnF_C2H2"/>
    <property type="match status" value="6"/>
</dbReference>
<evidence type="ECO:0000256" key="6">
    <source>
        <dbReference type="ARBA" id="ARBA00022833"/>
    </source>
</evidence>
<feature type="domain" description="C2H2-type" evidence="12">
    <location>
        <begin position="434"/>
        <end position="461"/>
    </location>
</feature>
<reference evidence="13" key="1">
    <citation type="submission" date="2025-08" db="UniProtKB">
        <authorList>
            <consortium name="Ensembl"/>
        </authorList>
    </citation>
    <scope>IDENTIFICATION</scope>
</reference>
<dbReference type="FunFam" id="3.30.160.60:FF:000358">
    <property type="entry name" value="zinc finger protein 24"/>
    <property type="match status" value="2"/>
</dbReference>
<keyword evidence="8" id="KW-0804">Transcription</keyword>
<dbReference type="GO" id="GO:0000981">
    <property type="term" value="F:DNA-binding transcription factor activity, RNA polymerase II-specific"/>
    <property type="evidence" value="ECO:0007669"/>
    <property type="project" value="TreeGrafter"/>
</dbReference>
<reference evidence="13" key="2">
    <citation type="submission" date="2025-09" db="UniProtKB">
        <authorList>
            <consortium name="Ensembl"/>
        </authorList>
    </citation>
    <scope>IDENTIFICATION</scope>
</reference>
<evidence type="ECO:0000256" key="10">
    <source>
        <dbReference type="PROSITE-ProRule" id="PRU00042"/>
    </source>
</evidence>
<dbReference type="GO" id="GO:0000978">
    <property type="term" value="F:RNA polymerase II cis-regulatory region sequence-specific DNA binding"/>
    <property type="evidence" value="ECO:0007669"/>
    <property type="project" value="TreeGrafter"/>
</dbReference>
<keyword evidence="3" id="KW-0479">Metal-binding</keyword>
<dbReference type="GO" id="GO:0031519">
    <property type="term" value="C:PcG protein complex"/>
    <property type="evidence" value="ECO:0007669"/>
    <property type="project" value="TreeGrafter"/>
</dbReference>
<dbReference type="Gene3D" id="3.30.160.60">
    <property type="entry name" value="Classic Zinc Finger"/>
    <property type="match status" value="6"/>
</dbReference>
<evidence type="ECO:0000256" key="5">
    <source>
        <dbReference type="ARBA" id="ARBA00022771"/>
    </source>
</evidence>
<evidence type="ECO:0000256" key="9">
    <source>
        <dbReference type="ARBA" id="ARBA00023242"/>
    </source>
</evidence>
<sequence length="522" mass="58581">MKKKKDKLVAGRLLDLTLEILSLLTGEDYVVGKSGNLITRSTGHRRSGTQSHSMKPQPHSVIHEEHSKQKILELSNQIIRLLTGEVPIRCEDVTVYLSMEEWEYVERHKELYEDVMMETHQPFYSLNISEVGPDGSQGSPGGIDKVEHLLQTNKRPVASPSSNPGGGAKMKNHVKASTMCEVEEITDTEQEHISFQIKDDTGSSEGNLTDIKAQAEHVTVHVKEESDSCEEDKLIETDIYPPSEHPQTNHSISESGADTIIYGTLEQGQFVFLGLKENHSSAFLTPLRTSSSWETNHQAAGWKALGSNADPGIPGTFHRRKKYLTSLESGKSLQSESDCPQQIQLDDKPFLCSECHKCFPSPSHLDRHKKIHTGEKPFECSQCGKSFNQKSVLLRHMQIHTGEKPFVCSVCGNSFLHKTGFIAHQRIHTGEKPFECPDCGKGFKTKSEVFRHKRIHTGEKPYTCPDCGKRFNQNSILLRHRQTHSGDRPHACNYCGIGFAYRKQLNDHLKTHTGKSLMSCHP</sequence>
<feature type="domain" description="C2H2-type" evidence="12">
    <location>
        <begin position="406"/>
        <end position="433"/>
    </location>
</feature>
<evidence type="ECO:0000256" key="3">
    <source>
        <dbReference type="ARBA" id="ARBA00022723"/>
    </source>
</evidence>
<evidence type="ECO:0000256" key="8">
    <source>
        <dbReference type="ARBA" id="ARBA00023163"/>
    </source>
</evidence>
<dbReference type="PANTHER" id="PTHR14003">
    <property type="entry name" value="TRANSCRIPTIONAL REPRESSOR PROTEIN YY"/>
    <property type="match status" value="1"/>
</dbReference>
<name>A0A8C5MJD0_9ANUR</name>
<dbReference type="PROSITE" id="PS00028">
    <property type="entry name" value="ZINC_FINGER_C2H2_1"/>
    <property type="match status" value="6"/>
</dbReference>
<accession>A0A8C5MJD0</accession>
<dbReference type="InterPro" id="IPR001909">
    <property type="entry name" value="KRAB"/>
</dbReference>
<evidence type="ECO:0000256" key="4">
    <source>
        <dbReference type="ARBA" id="ARBA00022737"/>
    </source>
</evidence>
<dbReference type="InterPro" id="IPR036051">
    <property type="entry name" value="KRAB_dom_sf"/>
</dbReference>
<dbReference type="PROSITE" id="PS50157">
    <property type="entry name" value="ZINC_FINGER_C2H2_2"/>
    <property type="match status" value="6"/>
</dbReference>
<feature type="domain" description="C2H2-type" evidence="12">
    <location>
        <begin position="378"/>
        <end position="405"/>
    </location>
</feature>
<dbReference type="InterPro" id="IPR013087">
    <property type="entry name" value="Znf_C2H2_type"/>
</dbReference>
<dbReference type="FunFam" id="3.30.160.60:FF:000739">
    <property type="entry name" value="Zgc:171418 protein"/>
    <property type="match status" value="1"/>
</dbReference>
<dbReference type="Proteomes" id="UP000694569">
    <property type="component" value="Unplaced"/>
</dbReference>
<evidence type="ECO:0000256" key="7">
    <source>
        <dbReference type="ARBA" id="ARBA00023015"/>
    </source>
</evidence>
<evidence type="ECO:0000259" key="12">
    <source>
        <dbReference type="PROSITE" id="PS50157"/>
    </source>
</evidence>
<dbReference type="Pfam" id="PF01352">
    <property type="entry name" value="KRAB"/>
    <property type="match status" value="1"/>
</dbReference>